<feature type="non-terminal residue" evidence="1">
    <location>
        <position position="1"/>
    </location>
</feature>
<dbReference type="Proteomes" id="UP000054805">
    <property type="component" value="Unassembled WGS sequence"/>
</dbReference>
<dbReference type="EMBL" id="JYDS01000005">
    <property type="protein sequence ID" value="KRZ34124.1"/>
    <property type="molecule type" value="Genomic_DNA"/>
</dbReference>
<gene>
    <name evidence="1" type="ORF">T4B_10994</name>
</gene>
<dbReference type="AlphaFoldDB" id="A0A0V1JGI7"/>
<organism evidence="1 2">
    <name type="scientific">Trichinella pseudospiralis</name>
    <name type="common">Parasitic roundworm</name>
    <dbReference type="NCBI Taxonomy" id="6337"/>
    <lineage>
        <taxon>Eukaryota</taxon>
        <taxon>Metazoa</taxon>
        <taxon>Ecdysozoa</taxon>
        <taxon>Nematoda</taxon>
        <taxon>Enoplea</taxon>
        <taxon>Dorylaimia</taxon>
        <taxon>Trichinellida</taxon>
        <taxon>Trichinellidae</taxon>
        <taxon>Trichinella</taxon>
    </lineage>
</organism>
<sequence length="102" mass="11711">LNIHWTFFELELREQRRLCTSCLTQGVHEDRSCSIPVYSVDTERLIFNTDVGVVWIGTTRSLIEGGGQFERIEFKIAALIPDDSKNLTIDSFEPIEFPVGRH</sequence>
<protein>
    <submittedName>
        <fullName evidence="1">Uncharacterized protein</fullName>
    </submittedName>
</protein>
<evidence type="ECO:0000313" key="2">
    <source>
        <dbReference type="Proteomes" id="UP000054805"/>
    </source>
</evidence>
<keyword evidence="2" id="KW-1185">Reference proteome</keyword>
<accession>A0A0V1JGI7</accession>
<evidence type="ECO:0000313" key="1">
    <source>
        <dbReference type="EMBL" id="KRZ34124.1"/>
    </source>
</evidence>
<reference evidence="1 2" key="1">
    <citation type="submission" date="2015-01" db="EMBL/GenBank/DDBJ databases">
        <title>Evolution of Trichinella species and genotypes.</title>
        <authorList>
            <person name="Korhonen P.K."/>
            <person name="Edoardo P."/>
            <person name="Giuseppe L.R."/>
            <person name="Gasser R.B."/>
        </authorList>
    </citation>
    <scope>NUCLEOTIDE SEQUENCE [LARGE SCALE GENOMIC DNA]</scope>
    <source>
        <strain evidence="1">ISS588</strain>
    </source>
</reference>
<name>A0A0V1JGI7_TRIPS</name>
<comment type="caution">
    <text evidence="1">The sequence shown here is derived from an EMBL/GenBank/DDBJ whole genome shotgun (WGS) entry which is preliminary data.</text>
</comment>
<proteinExistence type="predicted"/>